<dbReference type="InterPro" id="IPR000866">
    <property type="entry name" value="AhpC/TSA"/>
</dbReference>
<evidence type="ECO:0000256" key="1">
    <source>
        <dbReference type="SAM" id="Phobius"/>
    </source>
</evidence>
<dbReference type="Gene3D" id="3.40.30.10">
    <property type="entry name" value="Glutaredoxin"/>
    <property type="match status" value="1"/>
</dbReference>
<feature type="transmembrane region" description="Helical" evidence="1">
    <location>
        <begin position="103"/>
        <end position="124"/>
    </location>
</feature>
<reference evidence="3 4" key="1">
    <citation type="submission" date="2019-02" db="EMBL/GenBank/DDBJ databases">
        <title>Deep-cultivation of Planctomycetes and their phenomic and genomic characterization uncovers novel biology.</title>
        <authorList>
            <person name="Wiegand S."/>
            <person name="Jogler M."/>
            <person name="Boedeker C."/>
            <person name="Pinto D."/>
            <person name="Vollmers J."/>
            <person name="Rivas-Marin E."/>
            <person name="Kohn T."/>
            <person name="Peeters S.H."/>
            <person name="Heuer A."/>
            <person name="Rast P."/>
            <person name="Oberbeckmann S."/>
            <person name="Bunk B."/>
            <person name="Jeske O."/>
            <person name="Meyerdierks A."/>
            <person name="Storesund J.E."/>
            <person name="Kallscheuer N."/>
            <person name="Luecker S."/>
            <person name="Lage O.M."/>
            <person name="Pohl T."/>
            <person name="Merkel B.J."/>
            <person name="Hornburger P."/>
            <person name="Mueller R.-W."/>
            <person name="Bruemmer F."/>
            <person name="Labrenz M."/>
            <person name="Spormann A.M."/>
            <person name="Op Den Camp H."/>
            <person name="Overmann J."/>
            <person name="Amann R."/>
            <person name="Jetten M.S.M."/>
            <person name="Mascher T."/>
            <person name="Medema M.H."/>
            <person name="Devos D.P."/>
            <person name="Kaster A.-K."/>
            <person name="Ovreas L."/>
            <person name="Rohde M."/>
            <person name="Galperin M.Y."/>
            <person name="Jogler C."/>
        </authorList>
    </citation>
    <scope>NUCLEOTIDE SEQUENCE [LARGE SCALE GENOMIC DNA]</scope>
    <source>
        <strain evidence="3 4">CA85</strain>
    </source>
</reference>
<dbReference type="RefSeq" id="WP_222435470.1">
    <property type="nucleotide sequence ID" value="NZ_SJPK01000009.1"/>
</dbReference>
<dbReference type="GO" id="GO:0016491">
    <property type="term" value="F:oxidoreductase activity"/>
    <property type="evidence" value="ECO:0007669"/>
    <property type="project" value="InterPro"/>
</dbReference>
<feature type="transmembrane region" description="Helical" evidence="1">
    <location>
        <begin position="48"/>
        <end position="64"/>
    </location>
</feature>
<feature type="domain" description="Alkyl hydroperoxide reductase subunit C/ Thiol specific antioxidant" evidence="2">
    <location>
        <begin position="152"/>
        <end position="236"/>
    </location>
</feature>
<evidence type="ECO:0000313" key="3">
    <source>
        <dbReference type="EMBL" id="TWT64885.1"/>
    </source>
</evidence>
<dbReference type="AlphaFoldDB" id="A0A5C5XS78"/>
<keyword evidence="1" id="KW-1133">Transmembrane helix</keyword>
<proteinExistence type="predicted"/>
<dbReference type="SUPFAM" id="SSF52833">
    <property type="entry name" value="Thioredoxin-like"/>
    <property type="match status" value="1"/>
</dbReference>
<dbReference type="InterPro" id="IPR036249">
    <property type="entry name" value="Thioredoxin-like_sf"/>
</dbReference>
<keyword evidence="1" id="KW-0812">Transmembrane</keyword>
<dbReference type="NCBIfam" id="NF040769">
    <property type="entry name" value="SelL_rel_redox"/>
    <property type="match status" value="1"/>
</dbReference>
<keyword evidence="1" id="KW-0472">Membrane</keyword>
<organism evidence="3 4">
    <name type="scientific">Allorhodopirellula solitaria</name>
    <dbReference type="NCBI Taxonomy" id="2527987"/>
    <lineage>
        <taxon>Bacteria</taxon>
        <taxon>Pseudomonadati</taxon>
        <taxon>Planctomycetota</taxon>
        <taxon>Planctomycetia</taxon>
        <taxon>Pirellulales</taxon>
        <taxon>Pirellulaceae</taxon>
        <taxon>Allorhodopirellula</taxon>
    </lineage>
</organism>
<dbReference type="Proteomes" id="UP000318053">
    <property type="component" value="Unassembled WGS sequence"/>
</dbReference>
<dbReference type="Pfam" id="PF00578">
    <property type="entry name" value="AhpC-TSA"/>
    <property type="match status" value="1"/>
</dbReference>
<comment type="caution">
    <text evidence="3">The sequence shown here is derived from an EMBL/GenBank/DDBJ whole genome shotgun (WGS) entry which is preliminary data.</text>
</comment>
<feature type="transmembrane region" description="Helical" evidence="1">
    <location>
        <begin position="71"/>
        <end position="91"/>
    </location>
</feature>
<evidence type="ECO:0000313" key="4">
    <source>
        <dbReference type="Proteomes" id="UP000318053"/>
    </source>
</evidence>
<name>A0A5C5XS78_9BACT</name>
<gene>
    <name evidence="3" type="ORF">CA85_36700</name>
</gene>
<keyword evidence="4" id="KW-1185">Reference proteome</keyword>
<dbReference type="GO" id="GO:0016209">
    <property type="term" value="F:antioxidant activity"/>
    <property type="evidence" value="ECO:0007669"/>
    <property type="project" value="InterPro"/>
</dbReference>
<dbReference type="EMBL" id="SJPK01000009">
    <property type="protein sequence ID" value="TWT64885.1"/>
    <property type="molecule type" value="Genomic_DNA"/>
</dbReference>
<protein>
    <submittedName>
        <fullName evidence="3">AhpC/TSA family protein</fullName>
    </submittedName>
</protein>
<evidence type="ECO:0000259" key="2">
    <source>
        <dbReference type="Pfam" id="PF00578"/>
    </source>
</evidence>
<sequence length="307" mass="34390">MHYQPRSWMKAVLLFAALSHFVWAGLAICMPDGMFAWFGPDQSSTPSILWQCIGVLGLGFLIAARDPYRHWPIVLMGLLVNSLGVLGFTIALSTGEIPARTGWVVLVADLVWLAPFVVILWGAIQHHHAVGSAYETPEADIPLQELRTNTGQSLDHLANTQPQMVVFLRHFGCTFCREALAAISARRQEIEATGCGIVLVHLDESDGREFFAQYDMEDVPRISDPNCRLYRQFGLDLGEFRQLFGLQVWLRGIFAGLFQGHGLGWPHSNSFQMPGVFTYYRGQVIEGFQHDRASDRPDYVELAKRAA</sequence>
<accession>A0A5C5XS78</accession>